<dbReference type="GO" id="GO:0009982">
    <property type="term" value="F:pseudouridine synthase activity"/>
    <property type="evidence" value="ECO:0007669"/>
    <property type="project" value="InterPro"/>
</dbReference>
<evidence type="ECO:0000313" key="6">
    <source>
        <dbReference type="EMBL" id="CAI5440718.1"/>
    </source>
</evidence>
<dbReference type="GO" id="GO:0003723">
    <property type="term" value="F:RNA binding"/>
    <property type="evidence" value="ECO:0007669"/>
    <property type="project" value="UniProtKB-KW"/>
</dbReference>
<dbReference type="CDD" id="cd00165">
    <property type="entry name" value="S4"/>
    <property type="match status" value="1"/>
</dbReference>
<dbReference type="NCBIfam" id="TIGR00005">
    <property type="entry name" value="rluA_subfam"/>
    <property type="match status" value="1"/>
</dbReference>
<dbReference type="SUPFAM" id="SSF55120">
    <property type="entry name" value="Pseudouridine synthase"/>
    <property type="match status" value="1"/>
</dbReference>
<keyword evidence="2" id="KW-0694">RNA-binding</keyword>
<evidence type="ECO:0000256" key="1">
    <source>
        <dbReference type="PIRSR" id="PIRSR606225-1"/>
    </source>
</evidence>
<evidence type="ECO:0000256" key="2">
    <source>
        <dbReference type="PROSITE-ProRule" id="PRU00182"/>
    </source>
</evidence>
<dbReference type="EC" id="5.4.99.-" evidence="3"/>
<comment type="similarity">
    <text evidence="3">Belongs to the pseudouridine synthase RluA family.</text>
</comment>
<dbReference type="GO" id="GO:0000455">
    <property type="term" value="P:enzyme-directed rRNA pseudouridine synthesis"/>
    <property type="evidence" value="ECO:0007669"/>
    <property type="project" value="TreeGrafter"/>
</dbReference>
<reference evidence="6" key="1">
    <citation type="submission" date="2022-11" db="EMBL/GenBank/DDBJ databases">
        <authorList>
            <person name="Kikuchi T."/>
        </authorList>
    </citation>
    <scope>NUCLEOTIDE SEQUENCE</scope>
    <source>
        <strain evidence="6">PS1010</strain>
    </source>
</reference>
<evidence type="ECO:0000259" key="5">
    <source>
        <dbReference type="Pfam" id="PF00849"/>
    </source>
</evidence>
<gene>
    <name evidence="6" type="ORF">CAMP_LOCUS3355</name>
</gene>
<dbReference type="Pfam" id="PF00849">
    <property type="entry name" value="PseudoU_synth_2"/>
    <property type="match status" value="1"/>
</dbReference>
<dbReference type="CDD" id="cd02557">
    <property type="entry name" value="PseudoU_synth_ScRIB2"/>
    <property type="match status" value="1"/>
</dbReference>
<dbReference type="Proteomes" id="UP001152747">
    <property type="component" value="Unassembled WGS sequence"/>
</dbReference>
<dbReference type="Gene3D" id="3.30.2350.10">
    <property type="entry name" value="Pseudouridine synthase"/>
    <property type="match status" value="1"/>
</dbReference>
<dbReference type="PROSITE" id="PS01129">
    <property type="entry name" value="PSI_RLU"/>
    <property type="match status" value="1"/>
</dbReference>
<keyword evidence="7" id="KW-1185">Reference proteome</keyword>
<feature type="domain" description="Pseudouridine synthase RsuA/RluA-like" evidence="5">
    <location>
        <begin position="143"/>
        <end position="289"/>
    </location>
</feature>
<evidence type="ECO:0000256" key="3">
    <source>
        <dbReference type="RuleBase" id="RU362028"/>
    </source>
</evidence>
<accession>A0A9P1I9H6</accession>
<dbReference type="InterPro" id="IPR006145">
    <property type="entry name" value="PsdUridine_synth_RsuA/RluA"/>
</dbReference>
<dbReference type="OrthoDB" id="424794at2759"/>
<name>A0A9P1I9H6_9PELO</name>
<dbReference type="InterPro" id="IPR006225">
    <property type="entry name" value="PsdUridine_synth_RluC/D"/>
</dbReference>
<comment type="caution">
    <text evidence="6">The sequence shown here is derived from an EMBL/GenBank/DDBJ whole genome shotgun (WGS) entry which is preliminary data.</text>
</comment>
<dbReference type="PANTHER" id="PTHR21600">
    <property type="entry name" value="MITOCHONDRIAL RNA PSEUDOURIDINE SYNTHASE"/>
    <property type="match status" value="1"/>
</dbReference>
<evidence type="ECO:0000313" key="7">
    <source>
        <dbReference type="Proteomes" id="UP001152747"/>
    </source>
</evidence>
<sequence>MEEVKLSKNQEKKKRRAEEREKEPKAKKQRKEPDAHDDLPMNVPFKIIDGVRHLSPYWAVYRTRTKGRWIGRKMVEVFAQEFLSTNKNYAKVACKLGRIYVNGQQMTDPNYVMKNSDLVEHWAHRHEHPVRDLPIRIVSDCEDLLVVDKPPSLPVHACGQYAIHTVLGQLRVTYGRTGLRVLHRLDRTTSGILLFAKNYETDLEFKSTLKQGKWTKEYVCRLEGEFPDGDIECNQPIGNLVISMGIQCVRSDGKDAHSVFTKLWSDGKESVVKVKITTGRTHQIRVHAQYLGYPIVGDQVYNSNIWGDGKGKDAKYGKSYEELAKDVQSAHKSENWHEEPNEEYEERMQKLADDPDVQPEALNLKIEDRPEKDEICLKCNVATKKVPPGHYQLYLHCLRYETEKWCFKTELPEWAVEPNSS</sequence>
<comment type="function">
    <text evidence="3">Responsible for synthesis of pseudouridine from uracil.</text>
</comment>
<dbReference type="EMBL" id="CANHGI010000002">
    <property type="protein sequence ID" value="CAI5440718.1"/>
    <property type="molecule type" value="Genomic_DNA"/>
</dbReference>
<dbReference type="AlphaFoldDB" id="A0A9P1I9H6"/>
<comment type="catalytic activity">
    <reaction evidence="3">
        <text>a uridine in RNA = a pseudouridine in RNA</text>
        <dbReference type="Rhea" id="RHEA:48348"/>
        <dbReference type="Rhea" id="RHEA-COMP:12068"/>
        <dbReference type="Rhea" id="RHEA-COMP:12069"/>
        <dbReference type="ChEBI" id="CHEBI:65314"/>
        <dbReference type="ChEBI" id="CHEBI:65315"/>
    </reaction>
</comment>
<feature type="active site" evidence="1">
    <location>
        <position position="186"/>
    </location>
</feature>
<evidence type="ECO:0000256" key="4">
    <source>
        <dbReference type="SAM" id="MobiDB-lite"/>
    </source>
</evidence>
<protein>
    <recommendedName>
        <fullName evidence="3">Pseudouridine synthase</fullName>
        <ecNumber evidence="3">5.4.99.-</ecNumber>
    </recommendedName>
</protein>
<feature type="region of interest" description="Disordered" evidence="4">
    <location>
        <begin position="1"/>
        <end position="39"/>
    </location>
</feature>
<dbReference type="InterPro" id="IPR050188">
    <property type="entry name" value="RluA_PseudoU_synthase"/>
</dbReference>
<dbReference type="PROSITE" id="PS50889">
    <property type="entry name" value="S4"/>
    <property type="match status" value="1"/>
</dbReference>
<proteinExistence type="inferred from homology"/>
<dbReference type="InterPro" id="IPR006224">
    <property type="entry name" value="PsdUridine_synth_RluA-like_CS"/>
</dbReference>
<dbReference type="PANTHER" id="PTHR21600:SF40">
    <property type="entry name" value="PSEUDOURIDYLATE SYNTHASE RPUSD2"/>
    <property type="match status" value="1"/>
</dbReference>
<organism evidence="6 7">
    <name type="scientific">Caenorhabditis angaria</name>
    <dbReference type="NCBI Taxonomy" id="860376"/>
    <lineage>
        <taxon>Eukaryota</taxon>
        <taxon>Metazoa</taxon>
        <taxon>Ecdysozoa</taxon>
        <taxon>Nematoda</taxon>
        <taxon>Chromadorea</taxon>
        <taxon>Rhabditida</taxon>
        <taxon>Rhabditina</taxon>
        <taxon>Rhabditomorpha</taxon>
        <taxon>Rhabditoidea</taxon>
        <taxon>Rhabditidae</taxon>
        <taxon>Peloderinae</taxon>
        <taxon>Caenorhabditis</taxon>
    </lineage>
</organism>
<dbReference type="InterPro" id="IPR020103">
    <property type="entry name" value="PsdUridine_synth_cat_dom_sf"/>
</dbReference>
<keyword evidence="3" id="KW-0413">Isomerase</keyword>